<evidence type="ECO:0000256" key="6">
    <source>
        <dbReference type="RuleBase" id="RU366058"/>
    </source>
</evidence>
<protein>
    <recommendedName>
        <fullName evidence="6">TVP38/TMEM64 family membrane protein</fullName>
    </recommendedName>
</protein>
<dbReference type="PANTHER" id="PTHR12677">
    <property type="entry name" value="GOLGI APPARATUS MEMBRANE PROTEIN TVP38-RELATED"/>
    <property type="match status" value="1"/>
</dbReference>
<evidence type="ECO:0000313" key="8">
    <source>
        <dbReference type="EMBL" id="ACO46359.1"/>
    </source>
</evidence>
<feature type="transmembrane region" description="Helical" evidence="6">
    <location>
        <begin position="100"/>
        <end position="117"/>
    </location>
</feature>
<feature type="transmembrane region" description="Helical" evidence="6">
    <location>
        <begin position="177"/>
        <end position="196"/>
    </location>
</feature>
<keyword evidence="5 6" id="KW-0472">Membrane</keyword>
<dbReference type="GO" id="GO:0005886">
    <property type="term" value="C:plasma membrane"/>
    <property type="evidence" value="ECO:0007669"/>
    <property type="project" value="UniProtKB-SubCell"/>
</dbReference>
<dbReference type="KEGG" id="ddr:Deide_14120"/>
<evidence type="ECO:0000313" key="9">
    <source>
        <dbReference type="Proteomes" id="UP000002208"/>
    </source>
</evidence>
<evidence type="ECO:0000259" key="7">
    <source>
        <dbReference type="Pfam" id="PF09335"/>
    </source>
</evidence>
<keyword evidence="4 6" id="KW-1133">Transmembrane helix</keyword>
<evidence type="ECO:0000256" key="4">
    <source>
        <dbReference type="ARBA" id="ARBA00022989"/>
    </source>
</evidence>
<proteinExistence type="inferred from homology"/>
<reference evidence="8 9" key="1">
    <citation type="journal article" date="2009" name="PLoS Genet.">
        <title>Alliance of proteomics and genomics to unravel the specificities of Sahara bacterium Deinococcus deserti.</title>
        <authorList>
            <person name="de Groot A."/>
            <person name="Dulermo R."/>
            <person name="Ortet P."/>
            <person name="Blanchard L."/>
            <person name="Guerin P."/>
            <person name="Fernandez B."/>
            <person name="Vacherie B."/>
            <person name="Dossat C."/>
            <person name="Jolivet E."/>
            <person name="Siguier P."/>
            <person name="Chandler M."/>
            <person name="Barakat M."/>
            <person name="Dedieu A."/>
            <person name="Barbe V."/>
            <person name="Heulin T."/>
            <person name="Sommer S."/>
            <person name="Achouak W."/>
            <person name="Armengaud J."/>
        </authorList>
    </citation>
    <scope>NUCLEOTIDE SEQUENCE [LARGE SCALE GENOMIC DNA]</scope>
    <source>
        <strain evidence="9">DSM 17065 / CIP 109153 / LMG 22923 / VCD115</strain>
    </source>
</reference>
<dbReference type="Proteomes" id="UP000002208">
    <property type="component" value="Chromosome"/>
</dbReference>
<dbReference type="STRING" id="546414.Deide_14120"/>
<evidence type="ECO:0000256" key="5">
    <source>
        <dbReference type="ARBA" id="ARBA00023136"/>
    </source>
</evidence>
<organism evidence="8 9">
    <name type="scientific">Deinococcus deserti (strain DSM 17065 / CIP 109153 / LMG 22923 / VCD115)</name>
    <dbReference type="NCBI Taxonomy" id="546414"/>
    <lineage>
        <taxon>Bacteria</taxon>
        <taxon>Thermotogati</taxon>
        <taxon>Deinococcota</taxon>
        <taxon>Deinococci</taxon>
        <taxon>Deinococcales</taxon>
        <taxon>Deinococcaceae</taxon>
        <taxon>Deinococcus</taxon>
    </lineage>
</organism>
<keyword evidence="9" id="KW-1185">Reference proteome</keyword>
<feature type="transmembrane region" description="Helical" evidence="6">
    <location>
        <begin position="65"/>
        <end position="88"/>
    </location>
</feature>
<comment type="subcellular location">
    <subcellularLocation>
        <location evidence="1 6">Cell membrane</location>
        <topology evidence="1 6">Multi-pass membrane protein</topology>
    </subcellularLocation>
</comment>
<dbReference type="EMBL" id="CP001114">
    <property type="protein sequence ID" value="ACO46359.1"/>
    <property type="molecule type" value="Genomic_DNA"/>
</dbReference>
<dbReference type="AlphaFoldDB" id="C1CVZ2"/>
<dbReference type="HOGENOM" id="CLU_038944_8_0_0"/>
<comment type="similarity">
    <text evidence="6">Belongs to the TVP38/TMEM64 family.</text>
</comment>
<dbReference type="PANTHER" id="PTHR12677:SF59">
    <property type="entry name" value="GOLGI APPARATUS MEMBRANE PROTEIN TVP38-RELATED"/>
    <property type="match status" value="1"/>
</dbReference>
<dbReference type="InterPro" id="IPR015414">
    <property type="entry name" value="TMEM64"/>
</dbReference>
<accession>C1CVZ2</accession>
<gene>
    <name evidence="8" type="ordered locus">Deide_14120</name>
</gene>
<feature type="transmembrane region" description="Helical" evidence="6">
    <location>
        <begin position="12"/>
        <end position="30"/>
    </location>
</feature>
<evidence type="ECO:0000256" key="3">
    <source>
        <dbReference type="ARBA" id="ARBA00022692"/>
    </source>
</evidence>
<sequence>MTLVRTSPPRYLRWLILAGVPAVLLGLGLIPDVRDFLIQGYAALTSTDPAVTQAFVEDLGWAGPLALIAGFVLQAVLPVLPALVMTAVTARAYGPVEGFFIVYAGTLLGAVAGYWLGRSVGNSLVRVLVGETARRKAYDFAERYGVQGILMVRLMPILSADAMNLVAGAAQMPFRPFMLATAAGAVPVTLLVVWLSGSGERLLWGLGGLSVLVALVAGGRWWLAQRAAAP</sequence>
<evidence type="ECO:0000256" key="2">
    <source>
        <dbReference type="ARBA" id="ARBA00022475"/>
    </source>
</evidence>
<dbReference type="OrthoDB" id="9812980at2"/>
<evidence type="ECO:0000256" key="1">
    <source>
        <dbReference type="ARBA" id="ARBA00004651"/>
    </source>
</evidence>
<feature type="transmembrane region" description="Helical" evidence="6">
    <location>
        <begin position="202"/>
        <end position="223"/>
    </location>
</feature>
<feature type="domain" description="VTT" evidence="7">
    <location>
        <begin position="80"/>
        <end position="194"/>
    </location>
</feature>
<dbReference type="PaxDb" id="546414-Deide_14120"/>
<dbReference type="InterPro" id="IPR032816">
    <property type="entry name" value="VTT_dom"/>
</dbReference>
<dbReference type="eggNOG" id="COG0398">
    <property type="taxonomic scope" value="Bacteria"/>
</dbReference>
<name>C1CVZ2_DEIDV</name>
<dbReference type="Pfam" id="PF09335">
    <property type="entry name" value="VTT_dom"/>
    <property type="match status" value="1"/>
</dbReference>
<keyword evidence="2 6" id="KW-1003">Cell membrane</keyword>
<dbReference type="RefSeq" id="WP_012693482.1">
    <property type="nucleotide sequence ID" value="NC_012526.1"/>
</dbReference>
<keyword evidence="3 6" id="KW-0812">Transmembrane</keyword>